<dbReference type="Gene3D" id="2.40.10.10">
    <property type="entry name" value="Trypsin-like serine proteases"/>
    <property type="match status" value="1"/>
</dbReference>
<evidence type="ECO:0000256" key="3">
    <source>
        <dbReference type="ARBA" id="ARBA00022729"/>
    </source>
</evidence>
<dbReference type="GO" id="GO:0006508">
    <property type="term" value="P:proteolysis"/>
    <property type="evidence" value="ECO:0007669"/>
    <property type="project" value="UniProtKB-KW"/>
</dbReference>
<sequence length="594" mass="62028">MSASDRPRRHRRRTRLALPALVTGVATLVATALMTPSAVAAPALPGPTVEPTARTVPQAELLRRVAGAVAGDDKAGESAGKAQRADTTGPAGIDPKIIGGTETGISAAPWMAQLWYYDDRGTQNAGDDIGFFCGGAVVAPTKILTAAHCVRGYDWYTNGAVVTGTAQLASGSDLNGGTVSGVWRQWNHPSYNATTIDNDIALLTLPNPVRAKPIPMTTADDASSYQNGTSARVYGWGRTSSASDEISDVLKTATLPIRSDATCAGAWGADFVKGHMVCAGDPATGSDEGTVSACNGDSGGPLVVGGRIVGVVSWGVEDCVAQGAYSVFAKVSTYAGVTHPRVDDTDISGDGRADLWLRHASSKVGYSQDSTGNSFAAREAWGDWSGVNLVVQTDLDRDGYQDLLNRGLGGELVWTHYSPSSQSWSHRTLATGWGSRKQLLTPGDLTGDKLPDLLSLDSANTLWLYPGKGDGYFAGRVRVASGLTAYDQLRGHGDFTGDGKADLLGRAWNGDLYLYPGTGKAGSAFSTRVKLRSWPEVKTVVSPGDVNGDGRADVLAVTKYGNMYLYRGTGQAGTATFATAVKVGGGYGSYDLLG</sequence>
<dbReference type="InterPro" id="IPR043504">
    <property type="entry name" value="Peptidase_S1_PA_chymotrypsin"/>
</dbReference>
<dbReference type="CDD" id="cd00190">
    <property type="entry name" value="Tryp_SPc"/>
    <property type="match status" value="1"/>
</dbReference>
<evidence type="ECO:0000256" key="1">
    <source>
        <dbReference type="ARBA" id="ARBA00007664"/>
    </source>
</evidence>
<evidence type="ECO:0000313" key="12">
    <source>
        <dbReference type="Proteomes" id="UP000253742"/>
    </source>
</evidence>
<evidence type="ECO:0000256" key="4">
    <source>
        <dbReference type="ARBA" id="ARBA00022801"/>
    </source>
</evidence>
<dbReference type="InterPro" id="IPR050430">
    <property type="entry name" value="Peptidase_S1"/>
</dbReference>
<comment type="similarity">
    <text evidence="1">Belongs to the peptidase S1 family.</text>
</comment>
<dbReference type="PRINTS" id="PR00722">
    <property type="entry name" value="CHYMOTRYPSIN"/>
</dbReference>
<dbReference type="PROSITE" id="PS50240">
    <property type="entry name" value="TRYPSIN_DOM"/>
    <property type="match status" value="1"/>
</dbReference>
<evidence type="ECO:0000259" key="10">
    <source>
        <dbReference type="PROSITE" id="PS50240"/>
    </source>
</evidence>
<dbReference type="Gene3D" id="2.130.10.130">
    <property type="entry name" value="Integrin alpha, N-terminal"/>
    <property type="match status" value="1"/>
</dbReference>
<dbReference type="AlphaFoldDB" id="A0A369V6E9"/>
<dbReference type="PROSITE" id="PS00135">
    <property type="entry name" value="TRYPSIN_SER"/>
    <property type="match status" value="1"/>
</dbReference>
<dbReference type="InterPro" id="IPR001254">
    <property type="entry name" value="Trypsin_dom"/>
</dbReference>
<feature type="region of interest" description="Disordered" evidence="8">
    <location>
        <begin position="72"/>
        <end position="95"/>
    </location>
</feature>
<keyword evidence="6" id="KW-1015">Disulfide bond</keyword>
<keyword evidence="5 7" id="KW-0720">Serine protease</keyword>
<dbReference type="Pfam" id="PF00089">
    <property type="entry name" value="Trypsin"/>
    <property type="match status" value="1"/>
</dbReference>
<protein>
    <submittedName>
        <fullName evidence="11">Serine protease</fullName>
    </submittedName>
</protein>
<evidence type="ECO:0000256" key="8">
    <source>
        <dbReference type="SAM" id="MobiDB-lite"/>
    </source>
</evidence>
<dbReference type="SUPFAM" id="SSF69318">
    <property type="entry name" value="Integrin alpha N-terminal domain"/>
    <property type="match status" value="1"/>
</dbReference>
<organism evidence="11 12">
    <name type="scientific">Streptomyces parvulus</name>
    <dbReference type="NCBI Taxonomy" id="146923"/>
    <lineage>
        <taxon>Bacteria</taxon>
        <taxon>Bacillati</taxon>
        <taxon>Actinomycetota</taxon>
        <taxon>Actinomycetes</taxon>
        <taxon>Kitasatosporales</taxon>
        <taxon>Streptomycetaceae</taxon>
        <taxon>Streptomyces</taxon>
    </lineage>
</organism>
<dbReference type="SMART" id="SM00020">
    <property type="entry name" value="Tryp_SPc"/>
    <property type="match status" value="1"/>
</dbReference>
<dbReference type="SUPFAM" id="SSF50494">
    <property type="entry name" value="Trypsin-like serine proteases"/>
    <property type="match status" value="1"/>
</dbReference>
<name>A0A369V6E9_9ACTN</name>
<dbReference type="InterPro" id="IPR001314">
    <property type="entry name" value="Peptidase_S1A"/>
</dbReference>
<feature type="domain" description="Peptidase S1" evidence="10">
    <location>
        <begin position="97"/>
        <end position="362"/>
    </location>
</feature>
<dbReference type="GO" id="GO:0004252">
    <property type="term" value="F:serine-type endopeptidase activity"/>
    <property type="evidence" value="ECO:0007669"/>
    <property type="project" value="InterPro"/>
</dbReference>
<evidence type="ECO:0000256" key="5">
    <source>
        <dbReference type="ARBA" id="ARBA00022825"/>
    </source>
</evidence>
<evidence type="ECO:0000256" key="7">
    <source>
        <dbReference type="RuleBase" id="RU363034"/>
    </source>
</evidence>
<dbReference type="PANTHER" id="PTHR24276:SF98">
    <property type="entry name" value="FI18310P1-RELATED"/>
    <property type="match status" value="1"/>
</dbReference>
<dbReference type="OrthoDB" id="1496095at2"/>
<dbReference type="InterPro" id="IPR028994">
    <property type="entry name" value="Integrin_alpha_N"/>
</dbReference>
<feature type="chain" id="PRO_5016670772" evidence="9">
    <location>
        <begin position="41"/>
        <end position="594"/>
    </location>
</feature>
<dbReference type="InterPro" id="IPR033116">
    <property type="entry name" value="TRYPSIN_SER"/>
</dbReference>
<evidence type="ECO:0000256" key="9">
    <source>
        <dbReference type="SAM" id="SignalP"/>
    </source>
</evidence>
<keyword evidence="2 7" id="KW-0645">Protease</keyword>
<evidence type="ECO:0000256" key="6">
    <source>
        <dbReference type="ARBA" id="ARBA00023157"/>
    </source>
</evidence>
<dbReference type="PANTHER" id="PTHR24276">
    <property type="entry name" value="POLYSERASE-RELATED"/>
    <property type="match status" value="1"/>
</dbReference>
<evidence type="ECO:0000256" key="2">
    <source>
        <dbReference type="ARBA" id="ARBA00022670"/>
    </source>
</evidence>
<gene>
    <name evidence="11" type="ORF">DVZ84_14405</name>
</gene>
<keyword evidence="3 9" id="KW-0732">Signal</keyword>
<keyword evidence="4 7" id="KW-0378">Hydrolase</keyword>
<dbReference type="EMBL" id="QQBH01000007">
    <property type="protein sequence ID" value="RDD88612.1"/>
    <property type="molecule type" value="Genomic_DNA"/>
</dbReference>
<dbReference type="InterPro" id="IPR013517">
    <property type="entry name" value="FG-GAP"/>
</dbReference>
<dbReference type="Proteomes" id="UP000253742">
    <property type="component" value="Unassembled WGS sequence"/>
</dbReference>
<comment type="caution">
    <text evidence="11">The sequence shown here is derived from an EMBL/GenBank/DDBJ whole genome shotgun (WGS) entry which is preliminary data.</text>
</comment>
<feature type="signal peptide" evidence="9">
    <location>
        <begin position="1"/>
        <end position="40"/>
    </location>
</feature>
<proteinExistence type="inferred from homology"/>
<evidence type="ECO:0000313" key="11">
    <source>
        <dbReference type="EMBL" id="RDD88612.1"/>
    </source>
</evidence>
<dbReference type="FunFam" id="2.40.10.10:FF:000036">
    <property type="entry name" value="Trypsin beta"/>
    <property type="match status" value="1"/>
</dbReference>
<dbReference type="InterPro" id="IPR009003">
    <property type="entry name" value="Peptidase_S1_PA"/>
</dbReference>
<dbReference type="Pfam" id="PF13517">
    <property type="entry name" value="FG-GAP_3"/>
    <property type="match status" value="1"/>
</dbReference>
<accession>A0A369V6E9</accession>
<dbReference type="InterPro" id="IPR018114">
    <property type="entry name" value="TRYPSIN_HIS"/>
</dbReference>
<dbReference type="PROSITE" id="PS00134">
    <property type="entry name" value="TRYPSIN_HIS"/>
    <property type="match status" value="1"/>
</dbReference>
<reference evidence="11 12" key="1">
    <citation type="submission" date="2018-07" db="EMBL/GenBank/DDBJ databases">
        <title>Genome guided investigation of antibiotics producing actinomycetales strain isolated from a Macau mangrove ecosystem.</title>
        <authorList>
            <person name="Hu D."/>
        </authorList>
    </citation>
    <scope>NUCLEOTIDE SEQUENCE [LARGE SCALE GENOMIC DNA]</scope>
    <source>
        <strain evidence="11 12">2297</strain>
    </source>
</reference>